<dbReference type="Proteomes" id="UP000838756">
    <property type="component" value="Unassembled WGS sequence"/>
</dbReference>
<dbReference type="AlphaFoldDB" id="A0A8S4QJX7"/>
<proteinExistence type="predicted"/>
<keyword evidence="2" id="KW-1185">Reference proteome</keyword>
<accession>A0A8S4QJX7</accession>
<organism evidence="1 2">
    <name type="scientific">Pararge aegeria aegeria</name>
    <dbReference type="NCBI Taxonomy" id="348720"/>
    <lineage>
        <taxon>Eukaryota</taxon>
        <taxon>Metazoa</taxon>
        <taxon>Ecdysozoa</taxon>
        <taxon>Arthropoda</taxon>
        <taxon>Hexapoda</taxon>
        <taxon>Insecta</taxon>
        <taxon>Pterygota</taxon>
        <taxon>Neoptera</taxon>
        <taxon>Endopterygota</taxon>
        <taxon>Lepidoptera</taxon>
        <taxon>Glossata</taxon>
        <taxon>Ditrysia</taxon>
        <taxon>Papilionoidea</taxon>
        <taxon>Nymphalidae</taxon>
        <taxon>Satyrinae</taxon>
        <taxon>Satyrini</taxon>
        <taxon>Parargina</taxon>
        <taxon>Pararge</taxon>
    </lineage>
</organism>
<protein>
    <submittedName>
        <fullName evidence="1">Jg24704 protein</fullName>
    </submittedName>
</protein>
<dbReference type="OrthoDB" id="7447276at2759"/>
<gene>
    <name evidence="1" type="primary">jg24704</name>
    <name evidence="1" type="ORF">PAEG_LOCUS1232</name>
</gene>
<reference evidence="1" key="1">
    <citation type="submission" date="2022-03" db="EMBL/GenBank/DDBJ databases">
        <authorList>
            <person name="Lindestad O."/>
        </authorList>
    </citation>
    <scope>NUCLEOTIDE SEQUENCE</scope>
</reference>
<comment type="caution">
    <text evidence="1">The sequence shown here is derived from an EMBL/GenBank/DDBJ whole genome shotgun (WGS) entry which is preliminary data.</text>
</comment>
<evidence type="ECO:0000313" key="2">
    <source>
        <dbReference type="Proteomes" id="UP000838756"/>
    </source>
</evidence>
<sequence length="89" mass="10084">MTYEANSKRPRSGSVSNHWQHAMIDDFSLLALEKMTRSFPNAAHPNWVARFTSFSKLLEYIIGKPKLSDVLAVDVDAKPVLIQKLKNVL</sequence>
<dbReference type="EMBL" id="CAKXAJ010004267">
    <property type="protein sequence ID" value="CAH2208682.1"/>
    <property type="molecule type" value="Genomic_DNA"/>
</dbReference>
<name>A0A8S4QJX7_9NEOP</name>
<evidence type="ECO:0000313" key="1">
    <source>
        <dbReference type="EMBL" id="CAH2208682.1"/>
    </source>
</evidence>